<name>X1ALC8_9ZZZZ</name>
<evidence type="ECO:0000256" key="1">
    <source>
        <dbReference type="SAM" id="Phobius"/>
    </source>
</evidence>
<evidence type="ECO:0000313" key="2">
    <source>
        <dbReference type="EMBL" id="GAG73248.1"/>
    </source>
</evidence>
<comment type="caution">
    <text evidence="2">The sequence shown here is derived from an EMBL/GenBank/DDBJ whole genome shotgun (WGS) entry which is preliminary data.</text>
</comment>
<protein>
    <submittedName>
        <fullName evidence="2">Uncharacterized protein</fullName>
    </submittedName>
</protein>
<keyword evidence="1" id="KW-0472">Membrane</keyword>
<feature type="transmembrane region" description="Helical" evidence="1">
    <location>
        <begin position="6"/>
        <end position="28"/>
    </location>
</feature>
<keyword evidence="1" id="KW-0812">Transmembrane</keyword>
<reference evidence="2" key="1">
    <citation type="journal article" date="2014" name="Front. Microbiol.">
        <title>High frequency of phylogenetically diverse reductive dehalogenase-homologous genes in deep subseafloor sedimentary metagenomes.</title>
        <authorList>
            <person name="Kawai M."/>
            <person name="Futagami T."/>
            <person name="Toyoda A."/>
            <person name="Takaki Y."/>
            <person name="Nishi S."/>
            <person name="Hori S."/>
            <person name="Arai W."/>
            <person name="Tsubouchi T."/>
            <person name="Morono Y."/>
            <person name="Uchiyama I."/>
            <person name="Ito T."/>
            <person name="Fujiyama A."/>
            <person name="Inagaki F."/>
            <person name="Takami H."/>
        </authorList>
    </citation>
    <scope>NUCLEOTIDE SEQUENCE</scope>
    <source>
        <strain evidence="2">Expedition CK06-06</strain>
    </source>
</reference>
<dbReference type="EMBL" id="BART01000524">
    <property type="protein sequence ID" value="GAG73248.1"/>
    <property type="molecule type" value="Genomic_DNA"/>
</dbReference>
<accession>X1ALC8</accession>
<gene>
    <name evidence="2" type="ORF">S01H4_02419</name>
</gene>
<keyword evidence="1" id="KW-1133">Transmembrane helix</keyword>
<feature type="non-terminal residue" evidence="2">
    <location>
        <position position="60"/>
    </location>
</feature>
<proteinExistence type="predicted"/>
<dbReference type="AlphaFoldDB" id="X1ALC8"/>
<sequence length="60" mass="6880">MDPIIVLRAIIALPIIFFIPGYVTFNACRLNKIEDSKLSFFETLFLQVLISIVFTGWIAF</sequence>
<feature type="transmembrane region" description="Helical" evidence="1">
    <location>
        <begin position="40"/>
        <end position="59"/>
    </location>
</feature>
<organism evidence="2">
    <name type="scientific">marine sediment metagenome</name>
    <dbReference type="NCBI Taxonomy" id="412755"/>
    <lineage>
        <taxon>unclassified sequences</taxon>
        <taxon>metagenomes</taxon>
        <taxon>ecological metagenomes</taxon>
    </lineage>
</organism>